<keyword evidence="3" id="KW-1185">Reference proteome</keyword>
<protein>
    <recommendedName>
        <fullName evidence="4">Solute:sodium symporter small subunit</fullName>
    </recommendedName>
</protein>
<keyword evidence="1" id="KW-1133">Transmembrane helix</keyword>
<evidence type="ECO:0000313" key="2">
    <source>
        <dbReference type="EMBL" id="BDZ41246.1"/>
    </source>
</evidence>
<keyword evidence="1" id="KW-0472">Membrane</keyword>
<feature type="transmembrane region" description="Helical" evidence="1">
    <location>
        <begin position="47"/>
        <end position="71"/>
    </location>
</feature>
<keyword evidence="1" id="KW-0812">Transmembrane</keyword>
<dbReference type="Proteomes" id="UP001321475">
    <property type="component" value="Chromosome"/>
</dbReference>
<dbReference type="RefSeq" id="WP_286218448.1">
    <property type="nucleotide sequence ID" value="NZ_AP027729.1"/>
</dbReference>
<accession>A0ABN6X909</accession>
<dbReference type="EMBL" id="AP027729">
    <property type="protein sequence ID" value="BDZ41246.1"/>
    <property type="molecule type" value="Genomic_DNA"/>
</dbReference>
<proteinExistence type="predicted"/>
<evidence type="ECO:0000313" key="3">
    <source>
        <dbReference type="Proteomes" id="UP001321475"/>
    </source>
</evidence>
<evidence type="ECO:0000256" key="1">
    <source>
        <dbReference type="SAM" id="Phobius"/>
    </source>
</evidence>
<evidence type="ECO:0008006" key="4">
    <source>
        <dbReference type="Google" id="ProtNLM"/>
    </source>
</evidence>
<organism evidence="2 3">
    <name type="scientific">Paraoerskovia sediminicola</name>
    <dbReference type="NCBI Taxonomy" id="1138587"/>
    <lineage>
        <taxon>Bacteria</taxon>
        <taxon>Bacillati</taxon>
        <taxon>Actinomycetota</taxon>
        <taxon>Actinomycetes</taxon>
        <taxon>Micrococcales</taxon>
        <taxon>Cellulomonadaceae</taxon>
        <taxon>Paraoerskovia</taxon>
    </lineage>
</organism>
<name>A0ABN6X909_9CELL</name>
<reference evidence="3" key="1">
    <citation type="journal article" date="2019" name="Int. J. Syst. Evol. Microbiol.">
        <title>The Global Catalogue of Microorganisms (GCM) 10K type strain sequencing project: providing services to taxonomists for standard genome sequencing and annotation.</title>
        <authorList>
            <consortium name="The Broad Institute Genomics Platform"/>
            <consortium name="The Broad Institute Genome Sequencing Center for Infectious Disease"/>
            <person name="Wu L."/>
            <person name="Ma J."/>
        </authorList>
    </citation>
    <scope>NUCLEOTIDE SEQUENCE [LARGE SCALE GENOMIC DNA]</scope>
    <source>
        <strain evidence="3">NBRC 108565</strain>
    </source>
</reference>
<gene>
    <name evidence="2" type="ORF">GCM10025865_05450</name>
</gene>
<sequence length="91" mass="9823">MSDDERPQVPDPVDHALRPFVVAFWTMVVLGAGFVGLARFAPDTLDAIGGFVPFIVVCAVMFIGSAVMYVVRSSRLRAHDDTAEGDTPDRG</sequence>
<feature type="transmembrane region" description="Helical" evidence="1">
    <location>
        <begin position="20"/>
        <end position="41"/>
    </location>
</feature>